<sequence length="79" mass="7941">MGYAGYGNHSNDPAQDGRQGSEAERRPGAERPSGEKAAKRKIPSAGPHADPSLTNPDATPGTGTLTPPGNGEGTESVTG</sequence>
<feature type="compositionally biased region" description="Low complexity" evidence="1">
    <location>
        <begin position="59"/>
        <end position="69"/>
    </location>
</feature>
<gene>
    <name evidence="2" type="ORF">GDR74_17995</name>
</gene>
<accession>A0A5P9K5S6</accession>
<protein>
    <submittedName>
        <fullName evidence="2">Uncharacterized protein</fullName>
    </submittedName>
</protein>
<dbReference type="Proteomes" id="UP000325614">
    <property type="component" value="Chromosome"/>
</dbReference>
<keyword evidence="3" id="KW-1185">Reference proteome</keyword>
<evidence type="ECO:0000313" key="3">
    <source>
        <dbReference type="Proteomes" id="UP000325614"/>
    </source>
</evidence>
<evidence type="ECO:0000313" key="2">
    <source>
        <dbReference type="EMBL" id="QFU17954.1"/>
    </source>
</evidence>
<dbReference type="KEGG" id="mico:GDR74_17995"/>
<dbReference type="EMBL" id="CP045423">
    <property type="protein sequence ID" value="QFU17954.1"/>
    <property type="molecule type" value="Genomic_DNA"/>
</dbReference>
<feature type="region of interest" description="Disordered" evidence="1">
    <location>
        <begin position="1"/>
        <end position="79"/>
    </location>
</feature>
<proteinExistence type="predicted"/>
<dbReference type="RefSeq" id="WP_152587585.1">
    <property type="nucleotide sequence ID" value="NZ_CP045423.1"/>
</dbReference>
<name>A0A5P9K5S6_9HYPH</name>
<feature type="compositionally biased region" description="Basic and acidic residues" evidence="1">
    <location>
        <begin position="19"/>
        <end position="37"/>
    </location>
</feature>
<organism evidence="2 3">
    <name type="scientific">Microvirga thermotolerans</name>
    <dbReference type="NCBI Taxonomy" id="2651334"/>
    <lineage>
        <taxon>Bacteria</taxon>
        <taxon>Pseudomonadati</taxon>
        <taxon>Pseudomonadota</taxon>
        <taxon>Alphaproteobacteria</taxon>
        <taxon>Hyphomicrobiales</taxon>
        <taxon>Methylobacteriaceae</taxon>
        <taxon>Microvirga</taxon>
    </lineage>
</organism>
<reference evidence="2 3" key="1">
    <citation type="submission" date="2019-10" db="EMBL/GenBank/DDBJ databases">
        <title>Isolation, Identification of Microvirga thermotolerans HR1, a novel thermophilic bacterium and Comparative Genomics of the genus Microvirga.</title>
        <authorList>
            <person name="Li J."/>
            <person name="Zhang W."/>
            <person name="Lin M."/>
            <person name="Wang J."/>
        </authorList>
    </citation>
    <scope>NUCLEOTIDE SEQUENCE [LARGE SCALE GENOMIC DNA]</scope>
    <source>
        <strain evidence="2 3">HR1</strain>
    </source>
</reference>
<dbReference type="AlphaFoldDB" id="A0A5P9K5S6"/>
<evidence type="ECO:0000256" key="1">
    <source>
        <dbReference type="SAM" id="MobiDB-lite"/>
    </source>
</evidence>